<name>A0A1J3JZS4_NOCCA</name>
<dbReference type="InterPro" id="IPR019308">
    <property type="entry name" value="TMEM214"/>
</dbReference>
<dbReference type="AlphaFoldDB" id="A0A1J3JZS4"/>
<accession>A0A1J3JZS4</accession>
<dbReference type="EMBL" id="GEVM01008310">
    <property type="protein sequence ID" value="JAU97628.1"/>
    <property type="molecule type" value="Transcribed_RNA"/>
</dbReference>
<dbReference type="PANTHER" id="PTHR13448">
    <property type="entry name" value="TRANSMEMBRANE PROTEIN 214"/>
    <property type="match status" value="1"/>
</dbReference>
<sequence>MAQASQGDLSAGLYAWAHNLLPLMGDKNKCHSPESMDLILQFVENILSNPEARAILVNNAVREGERLIPLASFEILLRLTFPDPSGRVKATERFEAIYPLLKEVALAPTGSNTMKQIFTISLNLAGQGISNKRNLE</sequence>
<dbReference type="GO" id="GO:0005794">
    <property type="term" value="C:Golgi apparatus"/>
    <property type="evidence" value="ECO:0007669"/>
    <property type="project" value="TreeGrafter"/>
</dbReference>
<reference evidence="1" key="1">
    <citation type="submission" date="2016-07" db="EMBL/GenBank/DDBJ databases">
        <title>De novo transcriptome assembly of four accessions of the metal hyperaccumulator plant Noccaea caerulescens.</title>
        <authorList>
            <person name="Blande D."/>
            <person name="Halimaa P."/>
            <person name="Tervahauta A.I."/>
            <person name="Aarts M.G."/>
            <person name="Karenlampi S.O."/>
        </authorList>
    </citation>
    <scope>NUCLEOTIDE SEQUENCE</scope>
</reference>
<gene>
    <name evidence="1" type="ORF">MP_TR4895_c4_g1_i1_g.13030</name>
</gene>
<dbReference type="GO" id="GO:0005783">
    <property type="term" value="C:endoplasmic reticulum"/>
    <property type="evidence" value="ECO:0007669"/>
    <property type="project" value="TreeGrafter"/>
</dbReference>
<dbReference type="PANTHER" id="PTHR13448:SF14">
    <property type="entry name" value="F26K24.17 PROTEIN"/>
    <property type="match status" value="1"/>
</dbReference>
<protein>
    <submittedName>
        <fullName evidence="1">Uncharacterized protein</fullName>
    </submittedName>
</protein>
<proteinExistence type="predicted"/>
<evidence type="ECO:0000313" key="1">
    <source>
        <dbReference type="EMBL" id="JAU97628.1"/>
    </source>
</evidence>
<organism evidence="1">
    <name type="scientific">Noccaea caerulescens</name>
    <name type="common">Alpine penny-cress</name>
    <name type="synonym">Thlaspi caerulescens</name>
    <dbReference type="NCBI Taxonomy" id="107243"/>
    <lineage>
        <taxon>Eukaryota</taxon>
        <taxon>Viridiplantae</taxon>
        <taxon>Streptophyta</taxon>
        <taxon>Embryophyta</taxon>
        <taxon>Tracheophyta</taxon>
        <taxon>Spermatophyta</taxon>
        <taxon>Magnoliopsida</taxon>
        <taxon>eudicotyledons</taxon>
        <taxon>Gunneridae</taxon>
        <taxon>Pentapetalae</taxon>
        <taxon>rosids</taxon>
        <taxon>malvids</taxon>
        <taxon>Brassicales</taxon>
        <taxon>Brassicaceae</taxon>
        <taxon>Coluteocarpeae</taxon>
        <taxon>Noccaea</taxon>
    </lineage>
</organism>